<reference evidence="1" key="2">
    <citation type="journal article" date="2021" name="PeerJ">
        <title>Extensive microbial diversity within the chicken gut microbiome revealed by metagenomics and culture.</title>
        <authorList>
            <person name="Gilroy R."/>
            <person name="Ravi A."/>
            <person name="Getino M."/>
            <person name="Pursley I."/>
            <person name="Horton D.L."/>
            <person name="Alikhan N.F."/>
            <person name="Baker D."/>
            <person name="Gharbi K."/>
            <person name="Hall N."/>
            <person name="Watson M."/>
            <person name="Adriaenssens E.M."/>
            <person name="Foster-Nyarko E."/>
            <person name="Jarju S."/>
            <person name="Secka A."/>
            <person name="Antonio M."/>
            <person name="Oren A."/>
            <person name="Chaudhuri R.R."/>
            <person name="La Ragione R."/>
            <person name="Hildebrand F."/>
            <person name="Pallen M.J."/>
        </authorList>
    </citation>
    <scope>NUCLEOTIDE SEQUENCE</scope>
    <source>
        <strain evidence="1">CHK195-11698</strain>
    </source>
</reference>
<gene>
    <name evidence="1" type="ORF">IAD15_05995</name>
</gene>
<dbReference type="Pfam" id="PF13263">
    <property type="entry name" value="PHP_C"/>
    <property type="match status" value="1"/>
</dbReference>
<dbReference type="AlphaFoldDB" id="A0A9D1HN52"/>
<reference evidence="1" key="1">
    <citation type="submission" date="2020-10" db="EMBL/GenBank/DDBJ databases">
        <authorList>
            <person name="Gilroy R."/>
        </authorList>
    </citation>
    <scope>NUCLEOTIDE SEQUENCE</scope>
    <source>
        <strain evidence="1">CHK195-11698</strain>
    </source>
</reference>
<evidence type="ECO:0000313" key="2">
    <source>
        <dbReference type="Proteomes" id="UP000824175"/>
    </source>
</evidence>
<evidence type="ECO:0000313" key="1">
    <source>
        <dbReference type="EMBL" id="HIU13605.1"/>
    </source>
</evidence>
<comment type="caution">
    <text evidence="1">The sequence shown here is derived from an EMBL/GenBank/DDBJ whole genome shotgun (WGS) entry which is preliminary data.</text>
</comment>
<proteinExistence type="predicted"/>
<dbReference type="InterPro" id="IPR016195">
    <property type="entry name" value="Pol/histidinol_Pase-like"/>
</dbReference>
<protein>
    <submittedName>
        <fullName evidence="1">PHP domain-containing protein</fullName>
    </submittedName>
</protein>
<dbReference type="Gene3D" id="3.20.20.140">
    <property type="entry name" value="Metal-dependent hydrolases"/>
    <property type="match status" value="1"/>
</dbReference>
<accession>A0A9D1HN52</accession>
<organism evidence="1 2">
    <name type="scientific">Candidatus Fimiplasma intestinipullorum</name>
    <dbReference type="NCBI Taxonomy" id="2840825"/>
    <lineage>
        <taxon>Bacteria</taxon>
        <taxon>Bacillati</taxon>
        <taxon>Bacillota</taxon>
        <taxon>Clostridia</taxon>
        <taxon>Eubacteriales</taxon>
        <taxon>Candidatus Fimiplasma</taxon>
    </lineage>
</organism>
<name>A0A9D1HN52_9FIRM</name>
<sequence length="263" mass="29736">MKIDFHTHGKLAKKLPFSIPYTDWMFDQARNQGLDAICLTEHFNTLQFADIYHYLLSKSQREGDCLLLPNGLRVFPGMETDIAEGGHVLCIGSVEDILALNASLEPYKVPGHFLPFHELRNLFDTYDVKVGAGHPFRDGGHIPELPFEELRRFDFLDLNGKDVALDRQRTEDLTYALGRQLHLPVVSGSDTHQAFQYGCIYTELQHSVNTVDDLMVEMTKGEHVIHVSDQAAFQVQCANTLKRALKSIHALGGDYVEVLLQEK</sequence>
<dbReference type="SUPFAM" id="SSF89550">
    <property type="entry name" value="PHP domain-like"/>
    <property type="match status" value="1"/>
</dbReference>
<dbReference type="EMBL" id="DVMJ01000052">
    <property type="protein sequence ID" value="HIU13605.1"/>
    <property type="molecule type" value="Genomic_DNA"/>
</dbReference>
<dbReference type="Proteomes" id="UP000824175">
    <property type="component" value="Unassembled WGS sequence"/>
</dbReference>